<accession>A0ABS9GZN9</accession>
<keyword evidence="2" id="KW-1185">Reference proteome</keyword>
<comment type="caution">
    <text evidence="1">The sequence shown here is derived from an EMBL/GenBank/DDBJ whole genome shotgun (WGS) entry which is preliminary data.</text>
</comment>
<name>A0ABS9GZN9_9BACL</name>
<sequence length="89" mass="10587">MNLQDTLYNWLSIRKVSQERADDKAAIETFEFFDLMLREDHHVSDIDIVIDPPMYIVHYTIEGEKQKTQFPIELIDSLFESIHAEPKYN</sequence>
<protein>
    <submittedName>
        <fullName evidence="1">Uncharacterized protein</fullName>
    </submittedName>
</protein>
<proteinExistence type="predicted"/>
<organism evidence="1 2">
    <name type="scientific">Pseudalkalibacillus berkeleyi</name>
    <dbReference type="NCBI Taxonomy" id="1069813"/>
    <lineage>
        <taxon>Bacteria</taxon>
        <taxon>Bacillati</taxon>
        <taxon>Bacillota</taxon>
        <taxon>Bacilli</taxon>
        <taxon>Bacillales</taxon>
        <taxon>Fictibacillaceae</taxon>
        <taxon>Pseudalkalibacillus</taxon>
    </lineage>
</organism>
<gene>
    <name evidence="1" type="ORF">L2716_04390</name>
</gene>
<dbReference type="Proteomes" id="UP001649381">
    <property type="component" value="Unassembled WGS sequence"/>
</dbReference>
<evidence type="ECO:0000313" key="2">
    <source>
        <dbReference type="Proteomes" id="UP001649381"/>
    </source>
</evidence>
<reference evidence="1 2" key="1">
    <citation type="submission" date="2022-01" db="EMBL/GenBank/DDBJ databases">
        <title>Alkalihalobacillus sp. EGI L200015, a novel bacterium isolated from a salt lake sediment.</title>
        <authorList>
            <person name="Gao L."/>
            <person name="Fang B.-Z."/>
            <person name="Li W.-J."/>
        </authorList>
    </citation>
    <scope>NUCLEOTIDE SEQUENCE [LARGE SCALE GENOMIC DNA]</scope>
    <source>
        <strain evidence="1 2">KCTC 12718</strain>
    </source>
</reference>
<dbReference type="RefSeq" id="WP_236332154.1">
    <property type="nucleotide sequence ID" value="NZ_JAKIJS010000001.1"/>
</dbReference>
<evidence type="ECO:0000313" key="1">
    <source>
        <dbReference type="EMBL" id="MCF6136958.1"/>
    </source>
</evidence>
<dbReference type="EMBL" id="JAKIJS010000001">
    <property type="protein sequence ID" value="MCF6136958.1"/>
    <property type="molecule type" value="Genomic_DNA"/>
</dbReference>